<evidence type="ECO:0000313" key="1">
    <source>
        <dbReference type="EnsemblMetazoa" id="MDOA002348-PA"/>
    </source>
</evidence>
<dbReference type="InterPro" id="IPR029686">
    <property type="entry name" value="Malpha/m4/m2"/>
</dbReference>
<dbReference type="GO" id="GO:0007423">
    <property type="term" value="P:sensory organ development"/>
    <property type="evidence" value="ECO:0007669"/>
    <property type="project" value="InterPro"/>
</dbReference>
<dbReference type="PANTHER" id="PTHR12254">
    <property type="entry name" value="ENHANCER OF SPLIT MALPHA PROTEIN"/>
    <property type="match status" value="1"/>
</dbReference>
<dbReference type="PANTHER" id="PTHR12254:SF0">
    <property type="entry name" value="BARBU-RELATED"/>
    <property type="match status" value="1"/>
</dbReference>
<protein>
    <recommendedName>
        <fullName evidence="2">Enhancer of split m4 protein</fullName>
    </recommendedName>
</protein>
<organism evidence="1">
    <name type="scientific">Musca domestica</name>
    <name type="common">House fly</name>
    <dbReference type="NCBI Taxonomy" id="7370"/>
    <lineage>
        <taxon>Eukaryota</taxon>
        <taxon>Metazoa</taxon>
        <taxon>Ecdysozoa</taxon>
        <taxon>Arthropoda</taxon>
        <taxon>Hexapoda</taxon>
        <taxon>Insecta</taxon>
        <taxon>Pterygota</taxon>
        <taxon>Neoptera</taxon>
        <taxon>Endopterygota</taxon>
        <taxon>Diptera</taxon>
        <taxon>Brachycera</taxon>
        <taxon>Muscomorpha</taxon>
        <taxon>Muscoidea</taxon>
        <taxon>Muscidae</taxon>
        <taxon>Musca</taxon>
    </lineage>
</organism>
<reference evidence="1" key="1">
    <citation type="submission" date="2020-05" db="UniProtKB">
        <authorList>
            <consortium name="EnsemblMetazoa"/>
        </authorList>
    </citation>
    <scope>IDENTIFICATION</scope>
    <source>
        <strain evidence="1">Aabys</strain>
    </source>
</reference>
<dbReference type="VEuPathDB" id="VectorBase:MDOMA2_001618"/>
<dbReference type="Pfam" id="PF15952">
    <property type="entry name" value="ESM4"/>
    <property type="match status" value="1"/>
</dbReference>
<evidence type="ECO:0008006" key="2">
    <source>
        <dbReference type="Google" id="ProtNLM"/>
    </source>
</evidence>
<proteinExistence type="predicted"/>
<dbReference type="VEuPathDB" id="VectorBase:MDOA002348"/>
<dbReference type="AlphaFoldDB" id="A0A1I8M8K9"/>
<sequence length="155" mass="17821">MCVELKKMENSNKKKMSYSIKKLLKQIVKHYKSQKLINLENAKQSTRAESLESLDNNNNANIEIDCKSSMESLQNDQNERISFENEHCHEIVEPIEFSDISVGVLPVHFITTDQGIFFWTASTDIAADSDLEEALNCHTENQLACRQQQDRWAQA</sequence>
<name>A0A1I8M8K9_MUSDO</name>
<dbReference type="GO" id="GO:0007219">
    <property type="term" value="P:Notch signaling pathway"/>
    <property type="evidence" value="ECO:0007669"/>
    <property type="project" value="InterPro"/>
</dbReference>
<dbReference type="EnsemblMetazoa" id="MDOA002348-RA">
    <property type="protein sequence ID" value="MDOA002348-PA"/>
    <property type="gene ID" value="MDOA002348"/>
</dbReference>
<accession>A0A1I8M8K9</accession>